<reference evidence="1" key="1">
    <citation type="submission" date="2020-06" db="EMBL/GenBank/DDBJ databases">
        <title>WGS assembly of Ceratodon purpureus strain R40.</title>
        <authorList>
            <person name="Carey S.B."/>
            <person name="Jenkins J."/>
            <person name="Shu S."/>
            <person name="Lovell J.T."/>
            <person name="Sreedasyam A."/>
            <person name="Maumus F."/>
            <person name="Tiley G.P."/>
            <person name="Fernandez-Pozo N."/>
            <person name="Barry K."/>
            <person name="Chen C."/>
            <person name="Wang M."/>
            <person name="Lipzen A."/>
            <person name="Daum C."/>
            <person name="Saski C.A."/>
            <person name="Payton A.C."/>
            <person name="Mcbreen J.C."/>
            <person name="Conrad R.E."/>
            <person name="Kollar L.M."/>
            <person name="Olsson S."/>
            <person name="Huttunen S."/>
            <person name="Landis J.B."/>
            <person name="Wickett N.J."/>
            <person name="Johnson M.G."/>
            <person name="Rensing S.A."/>
            <person name="Grimwood J."/>
            <person name="Schmutz J."/>
            <person name="Mcdaniel S.F."/>
        </authorList>
    </citation>
    <scope>NUCLEOTIDE SEQUENCE</scope>
    <source>
        <strain evidence="1">R40</strain>
    </source>
</reference>
<dbReference type="EMBL" id="CM026431">
    <property type="protein sequence ID" value="KAG0558554.1"/>
    <property type="molecule type" value="Genomic_DNA"/>
</dbReference>
<name>A0A8T0GJZ2_CERPU</name>
<evidence type="ECO:0000313" key="1">
    <source>
        <dbReference type="EMBL" id="KAG0558554.1"/>
    </source>
</evidence>
<protein>
    <submittedName>
        <fullName evidence="1">Uncharacterized protein</fullName>
    </submittedName>
</protein>
<sequence>MGRLIEIFSRQHDVREFLWEEGRIGLAGDSSFRW</sequence>
<accession>A0A8T0GJZ2</accession>
<proteinExistence type="predicted"/>
<keyword evidence="2" id="KW-1185">Reference proteome</keyword>
<organism evidence="1 2">
    <name type="scientific">Ceratodon purpureus</name>
    <name type="common">Fire moss</name>
    <name type="synonym">Dicranum purpureum</name>
    <dbReference type="NCBI Taxonomy" id="3225"/>
    <lineage>
        <taxon>Eukaryota</taxon>
        <taxon>Viridiplantae</taxon>
        <taxon>Streptophyta</taxon>
        <taxon>Embryophyta</taxon>
        <taxon>Bryophyta</taxon>
        <taxon>Bryophytina</taxon>
        <taxon>Bryopsida</taxon>
        <taxon>Dicranidae</taxon>
        <taxon>Pseudoditrichales</taxon>
        <taxon>Ditrichaceae</taxon>
        <taxon>Ceratodon</taxon>
    </lineage>
</organism>
<dbReference type="Proteomes" id="UP000822688">
    <property type="component" value="Chromosome 10"/>
</dbReference>
<gene>
    <name evidence="1" type="ORF">KC19_10G037100</name>
</gene>
<comment type="caution">
    <text evidence="1">The sequence shown here is derived from an EMBL/GenBank/DDBJ whole genome shotgun (WGS) entry which is preliminary data.</text>
</comment>
<evidence type="ECO:0000313" key="2">
    <source>
        <dbReference type="Proteomes" id="UP000822688"/>
    </source>
</evidence>
<dbReference type="AlphaFoldDB" id="A0A8T0GJZ2"/>